<dbReference type="Proteomes" id="UP000001072">
    <property type="component" value="Unassembled WGS sequence"/>
</dbReference>
<gene>
    <name evidence="1" type="ORF">MELLADRAFT_60339</name>
</gene>
<dbReference type="VEuPathDB" id="FungiDB:MELLADRAFT_60339"/>
<dbReference type="KEGG" id="mlr:MELLADRAFT_60339"/>
<sequence>MKNIFIGLAAPTVSDNNESSLMKRFPGQLPYALGPMNHVCMHCHACRWGQERTKENTKDKKELYMNCCQYGDVKLPMADFDGPPLPDDLFELFTSSSPQAREFQSNITSYNNAMSFSSLGAKQDRSVMGQKGVGNGGEEEVDNRLKHFKEGKLKRDITRKLQDVMHRVNPYAKVFRNASDILATQKSMTIVLKSLSSSRRDAKTYNKPNPDDIAALVEEGSFLDAKPRHIKVSRKDGKLLYMTDLHTPYLSLRYPLLLPYGSQQWDDNYRSPTMGTNPGSELAYRSRKEFSIANLCDDL</sequence>
<dbReference type="eggNOG" id="KOG0987">
    <property type="taxonomic scope" value="Eukaryota"/>
</dbReference>
<proteinExistence type="predicted"/>
<dbReference type="EMBL" id="GL883094">
    <property type="protein sequence ID" value="EGG10693.1"/>
    <property type="molecule type" value="Genomic_DNA"/>
</dbReference>
<dbReference type="PANTHER" id="PTHR45786:SF74">
    <property type="entry name" value="ATP-DEPENDENT DNA HELICASE"/>
    <property type="match status" value="1"/>
</dbReference>
<dbReference type="OrthoDB" id="3366231at2759"/>
<accession>F4RAZ2</accession>
<name>F4RAZ2_MELLP</name>
<dbReference type="HOGENOM" id="CLU_001324_5_1_1"/>
<dbReference type="RefSeq" id="XP_007406162.1">
    <property type="nucleotide sequence ID" value="XM_007406100.1"/>
</dbReference>
<evidence type="ECO:0000313" key="2">
    <source>
        <dbReference type="Proteomes" id="UP000001072"/>
    </source>
</evidence>
<evidence type="ECO:0000313" key="1">
    <source>
        <dbReference type="EMBL" id="EGG10693.1"/>
    </source>
</evidence>
<dbReference type="PANTHER" id="PTHR45786">
    <property type="entry name" value="DNA BINDING PROTEIN-LIKE"/>
    <property type="match status" value="1"/>
</dbReference>
<organism evidence="2">
    <name type="scientific">Melampsora larici-populina (strain 98AG31 / pathotype 3-4-7)</name>
    <name type="common">Poplar leaf rust fungus</name>
    <dbReference type="NCBI Taxonomy" id="747676"/>
    <lineage>
        <taxon>Eukaryota</taxon>
        <taxon>Fungi</taxon>
        <taxon>Dikarya</taxon>
        <taxon>Basidiomycota</taxon>
        <taxon>Pucciniomycotina</taxon>
        <taxon>Pucciniomycetes</taxon>
        <taxon>Pucciniales</taxon>
        <taxon>Melampsoraceae</taxon>
        <taxon>Melampsora</taxon>
    </lineage>
</organism>
<dbReference type="InParanoid" id="F4RAZ2"/>
<dbReference type="GeneID" id="18929530"/>
<evidence type="ECO:0008006" key="3">
    <source>
        <dbReference type="Google" id="ProtNLM"/>
    </source>
</evidence>
<reference evidence="2" key="1">
    <citation type="journal article" date="2011" name="Proc. Natl. Acad. Sci. U.S.A.">
        <title>Obligate biotrophy features unraveled by the genomic analysis of rust fungi.</title>
        <authorList>
            <person name="Duplessis S."/>
            <person name="Cuomo C.A."/>
            <person name="Lin Y.-C."/>
            <person name="Aerts A."/>
            <person name="Tisserant E."/>
            <person name="Veneault-Fourrey C."/>
            <person name="Joly D.L."/>
            <person name="Hacquard S."/>
            <person name="Amselem J."/>
            <person name="Cantarel B.L."/>
            <person name="Chiu R."/>
            <person name="Coutinho P.M."/>
            <person name="Feau N."/>
            <person name="Field M."/>
            <person name="Frey P."/>
            <person name="Gelhaye E."/>
            <person name="Goldberg J."/>
            <person name="Grabherr M.G."/>
            <person name="Kodira C.D."/>
            <person name="Kohler A."/>
            <person name="Kuees U."/>
            <person name="Lindquist E.A."/>
            <person name="Lucas S.M."/>
            <person name="Mago R."/>
            <person name="Mauceli E."/>
            <person name="Morin E."/>
            <person name="Murat C."/>
            <person name="Pangilinan J.L."/>
            <person name="Park R."/>
            <person name="Pearson M."/>
            <person name="Quesneville H."/>
            <person name="Rouhier N."/>
            <person name="Sakthikumar S."/>
            <person name="Salamov A.A."/>
            <person name="Schmutz J."/>
            <person name="Selles B."/>
            <person name="Shapiro H."/>
            <person name="Tanguay P."/>
            <person name="Tuskan G.A."/>
            <person name="Henrissat B."/>
            <person name="Van de Peer Y."/>
            <person name="Rouze P."/>
            <person name="Ellis J.G."/>
            <person name="Dodds P.N."/>
            <person name="Schein J.E."/>
            <person name="Zhong S."/>
            <person name="Hamelin R.C."/>
            <person name="Grigoriev I.V."/>
            <person name="Szabo L.J."/>
            <person name="Martin F."/>
        </authorList>
    </citation>
    <scope>NUCLEOTIDE SEQUENCE [LARGE SCALE GENOMIC DNA]</scope>
    <source>
        <strain evidence="2">98AG31 / pathotype 3-4-7</strain>
    </source>
</reference>
<keyword evidence="2" id="KW-1185">Reference proteome</keyword>
<protein>
    <recommendedName>
        <fullName evidence="3">Helitron helicase-like domain-containing protein</fullName>
    </recommendedName>
</protein>
<dbReference type="AlphaFoldDB" id="F4RAZ2"/>